<dbReference type="Proteomes" id="UP001333102">
    <property type="component" value="Chromosome"/>
</dbReference>
<dbReference type="InterPro" id="IPR008928">
    <property type="entry name" value="6-hairpin_glycosidase_sf"/>
</dbReference>
<evidence type="ECO:0008006" key="3">
    <source>
        <dbReference type="Google" id="ProtNLM"/>
    </source>
</evidence>
<keyword evidence="2" id="KW-1185">Reference proteome</keyword>
<gene>
    <name evidence="1" type="ORF">VLY81_12440</name>
</gene>
<proteinExistence type="predicted"/>
<reference evidence="2" key="1">
    <citation type="submission" date="2023-12" db="EMBL/GenBank/DDBJ databases">
        <title>Novel isolates from deep terrestrial aquifers shed light on the physiology and ecology of the class Limnochordia.</title>
        <authorList>
            <person name="Karnachuk O.V."/>
            <person name="Lukina A.P."/>
            <person name="Avakyan M.R."/>
            <person name="Kadnikov V."/>
            <person name="Begmatov S."/>
            <person name="Beletsky A.V."/>
            <person name="Mardanov A.V."/>
            <person name="Ravin N.V."/>
        </authorList>
    </citation>
    <scope>NUCLEOTIDE SEQUENCE [LARGE SCALE GENOMIC DNA]</scope>
    <source>
        <strain evidence="2">LN</strain>
    </source>
</reference>
<dbReference type="EMBL" id="CP141614">
    <property type="protein sequence ID" value="WRP14215.1"/>
    <property type="molecule type" value="Genomic_DNA"/>
</dbReference>
<dbReference type="SUPFAM" id="SSF48208">
    <property type="entry name" value="Six-hairpin glycosidases"/>
    <property type="match status" value="2"/>
</dbReference>
<evidence type="ECO:0000313" key="2">
    <source>
        <dbReference type="Proteomes" id="UP001333102"/>
    </source>
</evidence>
<dbReference type="RefSeq" id="WP_324668518.1">
    <property type="nucleotide sequence ID" value="NZ_CP141614.1"/>
</dbReference>
<evidence type="ECO:0000313" key="1">
    <source>
        <dbReference type="EMBL" id="WRP14215.1"/>
    </source>
</evidence>
<protein>
    <recommendedName>
        <fullName evidence="3">Glycosyltransferase</fullName>
    </recommendedName>
</protein>
<name>A0ABZ1BN20_9FIRM</name>
<dbReference type="Gene3D" id="1.50.10.20">
    <property type="match status" value="1"/>
</dbReference>
<sequence length="381" mass="41735">MPARERRRHRAAPAAGLQMGPSWSLAHVRRLTDTTGIVEHALGAVPNASEGYTLDDNARALVAVVRHHRSTRDPESLELAVRYLSFILYCQTADGWFHNDVGWDRRFLDARATGDPVGRAIWALGEAVAGLGLEGLWMGAARALGRTLAWAPKLSGLRPVAFALLGIRALARSPRARLRAVGDGVTASALKQMAAELAERLVSAYHRTRRDAWPWFEDRLTYANARLPQALVAAWEVTGHGPFLEVAVASYRFLWDHLWNGAYLDLVGNRGWWVRGQARARYDQQPVDAGAMAEAAASLYVATGRGEYLTQAERALEWFYGRNALGAPLYDEATGGCRDGLGPDGVNANEGAESTLAHLLARMAVEQARRRAALPRTRAMA</sequence>
<accession>A0ABZ1BN20</accession>
<organism evidence="1 2">
    <name type="scientific">Geochorda subterranea</name>
    <dbReference type="NCBI Taxonomy" id="3109564"/>
    <lineage>
        <taxon>Bacteria</taxon>
        <taxon>Bacillati</taxon>
        <taxon>Bacillota</taxon>
        <taxon>Limnochordia</taxon>
        <taxon>Limnochordales</taxon>
        <taxon>Geochordaceae</taxon>
        <taxon>Geochorda</taxon>
    </lineage>
</organism>